<dbReference type="Pfam" id="PF00665">
    <property type="entry name" value="rve"/>
    <property type="match status" value="1"/>
</dbReference>
<dbReference type="InParanoid" id="A0A672G032"/>
<dbReference type="Proteomes" id="UP000472267">
    <property type="component" value="Chromosome 11"/>
</dbReference>
<evidence type="ECO:0000259" key="3">
    <source>
        <dbReference type="PROSITE" id="PS50994"/>
    </source>
</evidence>
<evidence type="ECO:0000256" key="1">
    <source>
        <dbReference type="ARBA" id="ARBA00039658"/>
    </source>
</evidence>
<name>A0A672G032_SALFA</name>
<dbReference type="PANTHER" id="PTHR37984">
    <property type="entry name" value="PROTEIN CBG26694"/>
    <property type="match status" value="1"/>
</dbReference>
<evidence type="ECO:0000313" key="5">
    <source>
        <dbReference type="Proteomes" id="UP000472267"/>
    </source>
</evidence>
<dbReference type="Gene3D" id="3.30.420.10">
    <property type="entry name" value="Ribonuclease H-like superfamily/Ribonuclease H"/>
    <property type="match status" value="1"/>
</dbReference>
<dbReference type="InterPro" id="IPR012337">
    <property type="entry name" value="RNaseH-like_sf"/>
</dbReference>
<accession>A0A672G032</accession>
<dbReference type="Ensembl" id="ENSSFAT00005012088.1">
    <property type="protein sequence ID" value="ENSSFAP00005011597.1"/>
    <property type="gene ID" value="ENSSFAG00005006471.1"/>
</dbReference>
<dbReference type="InterPro" id="IPR036397">
    <property type="entry name" value="RNaseH_sf"/>
</dbReference>
<dbReference type="GO" id="GO:0003676">
    <property type="term" value="F:nucleic acid binding"/>
    <property type="evidence" value="ECO:0007669"/>
    <property type="project" value="InterPro"/>
</dbReference>
<dbReference type="AlphaFoldDB" id="A0A672G032"/>
<feature type="region of interest" description="Disordered" evidence="2">
    <location>
        <begin position="363"/>
        <end position="382"/>
    </location>
</feature>
<evidence type="ECO:0000313" key="4">
    <source>
        <dbReference type="Ensembl" id="ENSSFAP00005011597.1"/>
    </source>
</evidence>
<dbReference type="Pfam" id="PF17921">
    <property type="entry name" value="Integrase_H2C2"/>
    <property type="match status" value="1"/>
</dbReference>
<dbReference type="InterPro" id="IPR041588">
    <property type="entry name" value="Integrase_H2C2"/>
</dbReference>
<dbReference type="PANTHER" id="PTHR37984:SF15">
    <property type="entry name" value="INTEGRASE CATALYTIC DOMAIN-CONTAINING PROTEIN"/>
    <property type="match status" value="1"/>
</dbReference>
<organism evidence="4 5">
    <name type="scientific">Salarias fasciatus</name>
    <name type="common">Jewelled blenny</name>
    <name type="synonym">Blennius fasciatus</name>
    <dbReference type="NCBI Taxonomy" id="181472"/>
    <lineage>
        <taxon>Eukaryota</taxon>
        <taxon>Metazoa</taxon>
        <taxon>Chordata</taxon>
        <taxon>Craniata</taxon>
        <taxon>Vertebrata</taxon>
        <taxon>Euteleostomi</taxon>
        <taxon>Actinopterygii</taxon>
        <taxon>Neopterygii</taxon>
        <taxon>Teleostei</taxon>
        <taxon>Neoteleostei</taxon>
        <taxon>Acanthomorphata</taxon>
        <taxon>Ovalentaria</taxon>
        <taxon>Blenniimorphae</taxon>
        <taxon>Blenniiformes</taxon>
        <taxon>Blennioidei</taxon>
        <taxon>Blenniidae</taxon>
        <taxon>Salariinae</taxon>
        <taxon>Salarias</taxon>
    </lineage>
</organism>
<dbReference type="OMA" id="LRICEAK"/>
<proteinExistence type="predicted"/>
<dbReference type="SUPFAM" id="SSF53098">
    <property type="entry name" value="Ribonuclease H-like"/>
    <property type="match status" value="1"/>
</dbReference>
<dbReference type="Gene3D" id="1.10.340.70">
    <property type="match status" value="1"/>
</dbReference>
<dbReference type="GO" id="GO:0015074">
    <property type="term" value="P:DNA integration"/>
    <property type="evidence" value="ECO:0007669"/>
    <property type="project" value="InterPro"/>
</dbReference>
<dbReference type="FunFam" id="1.10.340.70:FF:000001">
    <property type="entry name" value="Retrovirus-related Pol polyprotein from transposon gypsy-like Protein"/>
    <property type="match status" value="1"/>
</dbReference>
<sequence>MAAKTLFYEALRQFKTFNKITVDISKHERKRLLRIEANFILKDGQLFYTGPRRQYMRLVVQSEEQKQAVLQECHGHPGTGNHSGVRGTRDRVTAGYYWSTISEDVKDWVKRCRQCQLNDKIKTASPALRPIKVNEPWEVVGMDLIGPLQETTQKNQYILTMTDLHSTWVVAEALQTKSAAEVAAAVVNKLYLFGMVRKIITDQGREFVDMLNTKIFEALNIKQAVSSAYHPHTNGQDERTNQNIKRALRKYVNEEHNDWDVHLQAIVYGINTAEQRSTGYSPHYRFFHRHPRLPEEVGDPEDDPERTLTAVKALNKKFCSNIERAQEQQKKAFSGRKRKRARTCHLEAGDKVLIEQHPKKIKLEPTLQTTHEENQQPKTENLVDHSYAASATLMEHQY</sequence>
<evidence type="ECO:0000256" key="2">
    <source>
        <dbReference type="SAM" id="MobiDB-lite"/>
    </source>
</evidence>
<protein>
    <recommendedName>
        <fullName evidence="1">Gypsy retrotransposon integrase-like protein 1</fullName>
    </recommendedName>
</protein>
<dbReference type="FunFam" id="3.30.420.10:FF:000032">
    <property type="entry name" value="Retrovirus-related Pol polyprotein from transposon 297-like Protein"/>
    <property type="match status" value="1"/>
</dbReference>
<dbReference type="InterPro" id="IPR050951">
    <property type="entry name" value="Retrovirus_Pol_polyprotein"/>
</dbReference>
<reference evidence="4" key="1">
    <citation type="submission" date="2019-06" db="EMBL/GenBank/DDBJ databases">
        <authorList>
            <consortium name="Wellcome Sanger Institute Data Sharing"/>
        </authorList>
    </citation>
    <scope>NUCLEOTIDE SEQUENCE [LARGE SCALE GENOMIC DNA]</scope>
</reference>
<dbReference type="PROSITE" id="PS50994">
    <property type="entry name" value="INTEGRASE"/>
    <property type="match status" value="1"/>
</dbReference>
<reference evidence="4" key="3">
    <citation type="submission" date="2025-09" db="UniProtKB">
        <authorList>
            <consortium name="Ensembl"/>
        </authorList>
    </citation>
    <scope>IDENTIFICATION</scope>
</reference>
<reference evidence="4" key="2">
    <citation type="submission" date="2025-08" db="UniProtKB">
        <authorList>
            <consortium name="Ensembl"/>
        </authorList>
    </citation>
    <scope>IDENTIFICATION</scope>
</reference>
<keyword evidence="5" id="KW-1185">Reference proteome</keyword>
<dbReference type="InterPro" id="IPR001584">
    <property type="entry name" value="Integrase_cat-core"/>
</dbReference>
<feature type="domain" description="Integrase catalytic" evidence="3">
    <location>
        <begin position="132"/>
        <end position="290"/>
    </location>
</feature>